<dbReference type="InterPro" id="IPR023614">
    <property type="entry name" value="Porin_dom_sf"/>
</dbReference>
<organism evidence="1 2">
    <name type="scientific">Candidatus Raymondbacteria bacterium RIFOXYD12_FULL_49_13</name>
    <dbReference type="NCBI Taxonomy" id="1817890"/>
    <lineage>
        <taxon>Bacteria</taxon>
        <taxon>Raymondiibacteriota</taxon>
    </lineage>
</organism>
<name>A0A1F7F7I1_UNCRA</name>
<dbReference type="Gene3D" id="2.40.160.10">
    <property type="entry name" value="Porin"/>
    <property type="match status" value="1"/>
</dbReference>
<proteinExistence type="predicted"/>
<gene>
    <name evidence="1" type="ORF">A2519_11245</name>
</gene>
<dbReference type="Proteomes" id="UP000179243">
    <property type="component" value="Unassembled WGS sequence"/>
</dbReference>
<dbReference type="AlphaFoldDB" id="A0A1F7F7I1"/>
<comment type="caution">
    <text evidence="1">The sequence shown here is derived from an EMBL/GenBank/DDBJ whole genome shotgun (WGS) entry which is preliminary data.</text>
</comment>
<accession>A0A1F7F7I1</accession>
<dbReference type="Pfam" id="PF07396">
    <property type="entry name" value="Porin_O_P"/>
    <property type="match status" value="1"/>
</dbReference>
<protein>
    <recommendedName>
        <fullName evidence="3">Porin domain-containing protein</fullName>
    </recommendedName>
</protein>
<dbReference type="InterPro" id="IPR010870">
    <property type="entry name" value="Porin_O/P"/>
</dbReference>
<evidence type="ECO:0000313" key="1">
    <source>
        <dbReference type="EMBL" id="OGK02630.1"/>
    </source>
</evidence>
<sequence length="345" mass="38039">MNRLLPVRVIILAALVLPMTLFSASLEATLQPIYECSLPDMGIDSGSGAFGFKRARLALVTENAAAGFAYDAEIKVDFTESGTPYFLNTCFIDATLKKQIKVKIGRFKVPFGMEVLTGPAKLAFVDRSRSSGMVKDAQMAGYQDGLMVHGKLPFKTSYGIGIFNNRANLVSGYNLLELAAARVRWKPLKILAAEYAIAYSDIERVPGQEYQAVFNNAGLTHEPVAWYKGRYEALWGSDSIARYVSGVDPLRYALVTDQVFSRNAGPYVVRFALGIELISRPDNSRDVALRQGIDFIVNKELQIRLNHSNGYTTSLRTLEDDSFMLSVLFQPCIDLGGKTSAGEEE</sequence>
<evidence type="ECO:0000313" key="2">
    <source>
        <dbReference type="Proteomes" id="UP000179243"/>
    </source>
</evidence>
<dbReference type="EMBL" id="MFYX01000104">
    <property type="protein sequence ID" value="OGK02630.1"/>
    <property type="molecule type" value="Genomic_DNA"/>
</dbReference>
<reference evidence="1 2" key="1">
    <citation type="journal article" date="2016" name="Nat. Commun.">
        <title>Thousands of microbial genomes shed light on interconnected biogeochemical processes in an aquifer system.</title>
        <authorList>
            <person name="Anantharaman K."/>
            <person name="Brown C.T."/>
            <person name="Hug L.A."/>
            <person name="Sharon I."/>
            <person name="Castelle C.J."/>
            <person name="Probst A.J."/>
            <person name="Thomas B.C."/>
            <person name="Singh A."/>
            <person name="Wilkins M.J."/>
            <person name="Karaoz U."/>
            <person name="Brodie E.L."/>
            <person name="Williams K.H."/>
            <person name="Hubbard S.S."/>
            <person name="Banfield J.F."/>
        </authorList>
    </citation>
    <scope>NUCLEOTIDE SEQUENCE [LARGE SCALE GENOMIC DNA]</scope>
</reference>
<evidence type="ECO:0008006" key="3">
    <source>
        <dbReference type="Google" id="ProtNLM"/>
    </source>
</evidence>